<evidence type="ECO:0000259" key="4">
    <source>
        <dbReference type="Pfam" id="PF10342"/>
    </source>
</evidence>
<evidence type="ECO:0000256" key="1">
    <source>
        <dbReference type="ARBA" id="ARBA00022729"/>
    </source>
</evidence>
<feature type="chain" id="PRO_5008043707" evidence="3">
    <location>
        <begin position="17"/>
        <end position="317"/>
    </location>
</feature>
<dbReference type="OrthoDB" id="5420143at2759"/>
<dbReference type="InterPro" id="IPR052479">
    <property type="entry name" value="GPI-anchor_Adhesion_Reg"/>
</dbReference>
<organism evidence="5 6">
    <name type="scientific">Madurella mycetomatis</name>
    <dbReference type="NCBI Taxonomy" id="100816"/>
    <lineage>
        <taxon>Eukaryota</taxon>
        <taxon>Fungi</taxon>
        <taxon>Dikarya</taxon>
        <taxon>Ascomycota</taxon>
        <taxon>Pezizomycotina</taxon>
        <taxon>Sordariomycetes</taxon>
        <taxon>Sordariomycetidae</taxon>
        <taxon>Sordariales</taxon>
        <taxon>Sordariales incertae sedis</taxon>
        <taxon>Madurella</taxon>
    </lineage>
</organism>
<evidence type="ECO:0000313" key="5">
    <source>
        <dbReference type="EMBL" id="KXX79450.1"/>
    </source>
</evidence>
<accession>A0A175W848</accession>
<dbReference type="Pfam" id="PF10342">
    <property type="entry name" value="Kre9_KNH"/>
    <property type="match status" value="1"/>
</dbReference>
<dbReference type="AlphaFoldDB" id="A0A175W848"/>
<proteinExistence type="predicted"/>
<feature type="region of interest" description="Disordered" evidence="2">
    <location>
        <begin position="148"/>
        <end position="168"/>
    </location>
</feature>
<dbReference type="VEuPathDB" id="FungiDB:MMYC01_203502"/>
<dbReference type="PANTHER" id="PTHR35185">
    <property type="entry name" value="SERINE/THREONINE-RICH PROTEIN ADG2-RELATED"/>
    <property type="match status" value="1"/>
</dbReference>
<evidence type="ECO:0000256" key="3">
    <source>
        <dbReference type="SAM" id="SignalP"/>
    </source>
</evidence>
<dbReference type="STRING" id="100816.A0A175W848"/>
<evidence type="ECO:0000313" key="6">
    <source>
        <dbReference type="Proteomes" id="UP000078237"/>
    </source>
</evidence>
<keyword evidence="6" id="KW-1185">Reference proteome</keyword>
<feature type="signal peptide" evidence="3">
    <location>
        <begin position="1"/>
        <end position="16"/>
    </location>
</feature>
<comment type="caution">
    <text evidence="5">The sequence shown here is derived from an EMBL/GenBank/DDBJ whole genome shotgun (WGS) entry which is preliminary data.</text>
</comment>
<feature type="domain" description="Yeast cell wall synthesis Kre9/Knh1-like N-terminal" evidence="4">
    <location>
        <begin position="21"/>
        <end position="112"/>
    </location>
</feature>
<dbReference type="Proteomes" id="UP000078237">
    <property type="component" value="Unassembled WGS sequence"/>
</dbReference>
<dbReference type="InterPro" id="IPR018466">
    <property type="entry name" value="Kre9/Knh1-like_N"/>
</dbReference>
<gene>
    <name evidence="5" type="ORF">MMYC01_203502</name>
</gene>
<dbReference type="PANTHER" id="PTHR35185:SF2">
    <property type="entry name" value="EXTRACELLULAR PROLINE-SERINE RICH PROTEIN (AFU_ORTHOLOGUE AFUA_8G07090)"/>
    <property type="match status" value="1"/>
</dbReference>
<reference evidence="5 6" key="1">
    <citation type="journal article" date="2016" name="Genome Announc.">
        <title>Genome Sequence of Madurella mycetomatis mm55, Isolated from a Human Mycetoma Case in Sudan.</title>
        <authorList>
            <person name="Smit S."/>
            <person name="Derks M.F."/>
            <person name="Bervoets S."/>
            <person name="Fahal A."/>
            <person name="van Leeuwen W."/>
            <person name="van Belkum A."/>
            <person name="van de Sande W.W."/>
        </authorList>
    </citation>
    <scope>NUCLEOTIDE SEQUENCE [LARGE SCALE GENOMIC DNA]</scope>
    <source>
        <strain evidence="6">mm55</strain>
    </source>
</reference>
<dbReference type="EMBL" id="LCTW02000087">
    <property type="protein sequence ID" value="KXX79450.1"/>
    <property type="molecule type" value="Genomic_DNA"/>
</dbReference>
<feature type="compositionally biased region" description="Acidic residues" evidence="2">
    <location>
        <begin position="205"/>
        <end position="297"/>
    </location>
</feature>
<sequence length="317" mass="33656">MRGLSIFALVAPLVSAMRFTQPTVKSTLRMGETYRVKWASVDTDPTTFSIYLVNFANWPPFYTQLASNVQTSTGEHQVTVPCGLDSSWGYQFNAINGTNVYVIYAQTPNFHLQSGTCTGNNPVPVPDGGDSNCEPVTVTTAITSTITVSPACPSSPASKQPPDFLPRKNCTTITTTTAITTVITATTITTITDPTLVPQPTDDSNPGEEDEDENEDSSSDSGGEDNESDSEETDFDTDEEDADEEGADEEGADEEGADEEGADEEGADEEGADEEGADEEGADEEGADEEGADEEDQASSSVTTRPTVLPSAILPPY</sequence>
<keyword evidence="1 3" id="KW-0732">Signal</keyword>
<name>A0A175W848_9PEZI</name>
<feature type="region of interest" description="Disordered" evidence="2">
    <location>
        <begin position="191"/>
        <end position="317"/>
    </location>
</feature>
<evidence type="ECO:0000256" key="2">
    <source>
        <dbReference type="SAM" id="MobiDB-lite"/>
    </source>
</evidence>
<protein>
    <submittedName>
        <fullName evidence="5">Cation channel sperm-associated protein 2</fullName>
    </submittedName>
</protein>